<organism evidence="2 3">
    <name type="scientific">Portunus trituberculatus</name>
    <name type="common">Swimming crab</name>
    <name type="synonym">Neptunus trituberculatus</name>
    <dbReference type="NCBI Taxonomy" id="210409"/>
    <lineage>
        <taxon>Eukaryota</taxon>
        <taxon>Metazoa</taxon>
        <taxon>Ecdysozoa</taxon>
        <taxon>Arthropoda</taxon>
        <taxon>Crustacea</taxon>
        <taxon>Multicrustacea</taxon>
        <taxon>Malacostraca</taxon>
        <taxon>Eumalacostraca</taxon>
        <taxon>Eucarida</taxon>
        <taxon>Decapoda</taxon>
        <taxon>Pleocyemata</taxon>
        <taxon>Brachyura</taxon>
        <taxon>Eubrachyura</taxon>
        <taxon>Portunoidea</taxon>
        <taxon>Portunidae</taxon>
        <taxon>Portuninae</taxon>
        <taxon>Portunus</taxon>
    </lineage>
</organism>
<keyword evidence="3" id="KW-1185">Reference proteome</keyword>
<dbReference type="AlphaFoldDB" id="A0A5B7D022"/>
<accession>A0A5B7D022</accession>
<feature type="compositionally biased region" description="Basic and acidic residues" evidence="1">
    <location>
        <begin position="17"/>
        <end position="29"/>
    </location>
</feature>
<proteinExistence type="predicted"/>
<evidence type="ECO:0000313" key="2">
    <source>
        <dbReference type="EMBL" id="MPC15367.1"/>
    </source>
</evidence>
<comment type="caution">
    <text evidence="2">The sequence shown here is derived from an EMBL/GenBank/DDBJ whole genome shotgun (WGS) entry which is preliminary data.</text>
</comment>
<feature type="compositionally biased region" description="Basic and acidic residues" evidence="1">
    <location>
        <begin position="1"/>
        <end position="10"/>
    </location>
</feature>
<protein>
    <submittedName>
        <fullName evidence="2">Uncharacterized protein</fullName>
    </submittedName>
</protein>
<feature type="region of interest" description="Disordered" evidence="1">
    <location>
        <begin position="1"/>
        <end position="45"/>
    </location>
</feature>
<evidence type="ECO:0000313" key="3">
    <source>
        <dbReference type="Proteomes" id="UP000324222"/>
    </source>
</evidence>
<dbReference type="Proteomes" id="UP000324222">
    <property type="component" value="Unassembled WGS sequence"/>
</dbReference>
<evidence type="ECO:0000256" key="1">
    <source>
        <dbReference type="SAM" id="MobiDB-lite"/>
    </source>
</evidence>
<sequence>MDESERDGTHRSLARPSHFDSLDERHKDSCCGGSGRPRTPVSSSWDSLLCDTGERQINQLCNKSLMVQNLHYFNLHMSS</sequence>
<dbReference type="EMBL" id="VSRR010000422">
    <property type="protein sequence ID" value="MPC15367.1"/>
    <property type="molecule type" value="Genomic_DNA"/>
</dbReference>
<name>A0A5B7D022_PORTR</name>
<reference evidence="2 3" key="1">
    <citation type="submission" date="2019-05" db="EMBL/GenBank/DDBJ databases">
        <title>Another draft genome of Portunus trituberculatus and its Hox gene families provides insights of decapod evolution.</title>
        <authorList>
            <person name="Jeong J.-H."/>
            <person name="Song I."/>
            <person name="Kim S."/>
            <person name="Choi T."/>
            <person name="Kim D."/>
            <person name="Ryu S."/>
            <person name="Kim W."/>
        </authorList>
    </citation>
    <scope>NUCLEOTIDE SEQUENCE [LARGE SCALE GENOMIC DNA]</scope>
    <source>
        <tissue evidence="2">Muscle</tissue>
    </source>
</reference>
<gene>
    <name evidence="2" type="ORF">E2C01_008155</name>
</gene>